<evidence type="ECO:0000313" key="1">
    <source>
        <dbReference type="EMBL" id="NVD28360.1"/>
    </source>
</evidence>
<evidence type="ECO:0000313" key="2">
    <source>
        <dbReference type="Proteomes" id="UP000652427"/>
    </source>
</evidence>
<name>A0ABX2N3S8_9SPHN</name>
<protein>
    <submittedName>
        <fullName evidence="1">Uncharacterized protein</fullName>
    </submittedName>
</protein>
<keyword evidence="2" id="KW-1185">Reference proteome</keyword>
<proteinExistence type="predicted"/>
<sequence>MDENIPYEKRRNPNLPWGYWMAAPGETTGDQVLIDEDGSRWASVRECLWVKRFNMAMPEHLPYIDLELEFLLTFLVITERRIIRVEEKAIDIFGDHDRARFYQSWLIDKKLMTYDRGGCLFPELTPEAFAILLMLANTRSLRNQPLPVGLPTLERWHGLDPEAMTPEWEAALQKLERYADRLPYRFERVMIGKLNAIRLVGDGLGPNIPLRRTLWSLTFRDQYARDRFYYWLCHRVDRWSDWGTRAWENGPRALSEYLLQLKFADEPAVMPD</sequence>
<dbReference type="RefSeq" id="WP_100093812.1">
    <property type="nucleotide sequence ID" value="NZ_JABWMH010000003.1"/>
</dbReference>
<dbReference type="EMBL" id="JABWMH010000003">
    <property type="protein sequence ID" value="NVD28360.1"/>
    <property type="molecule type" value="Genomic_DNA"/>
</dbReference>
<organism evidence="1 2">
    <name type="scientific">Parasphingorhabdus flavimaris</name>
    <dbReference type="NCBI Taxonomy" id="266812"/>
    <lineage>
        <taxon>Bacteria</taxon>
        <taxon>Pseudomonadati</taxon>
        <taxon>Pseudomonadota</taxon>
        <taxon>Alphaproteobacteria</taxon>
        <taxon>Sphingomonadales</taxon>
        <taxon>Sphingomonadaceae</taxon>
        <taxon>Parasphingorhabdus</taxon>
    </lineage>
</organism>
<accession>A0ABX2N3S8</accession>
<reference evidence="1 2" key="1">
    <citation type="submission" date="2020-06" db="EMBL/GenBank/DDBJ databases">
        <authorList>
            <person name="Kim S.-J."/>
            <person name="Park S.-J."/>
        </authorList>
    </citation>
    <scope>NUCLEOTIDE SEQUENCE [LARGE SCALE GENOMIC DNA]</scope>
    <source>
        <strain evidence="1 2">SW-151</strain>
    </source>
</reference>
<comment type="caution">
    <text evidence="1">The sequence shown here is derived from an EMBL/GenBank/DDBJ whole genome shotgun (WGS) entry which is preliminary data.</text>
</comment>
<gene>
    <name evidence="1" type="ORF">HUO14_10650</name>
</gene>
<dbReference type="Proteomes" id="UP000652427">
    <property type="component" value="Unassembled WGS sequence"/>
</dbReference>